<sequence length="237" mass="25096">MIAAGILTIAAALCANAASATSEIPSAATTSPCLSPSALCGVEAPWGRGGFFGRRLDLATPTQCLEFCSADRTWGECVSFSFSSSGTCWIHNAPAADVVGGSTGSGIWIWDKECWDCGELGPIGDVPTRTTSAATATATCLSPTARCEVEARWKGDEAVGSWGRYVGGEVGDGPYACWEVCTDARRPDRCKAFSWEAEEGVCLFYDHTADESHDEEPGSGVWVWDVDCWRCGVSGYM</sequence>
<evidence type="ECO:0000259" key="2">
    <source>
        <dbReference type="PROSITE" id="PS50948"/>
    </source>
</evidence>
<feature type="chain" id="PRO_5034183757" description="Apple domain-containing protein" evidence="1">
    <location>
        <begin position="23"/>
        <end position="237"/>
    </location>
</feature>
<dbReference type="EMBL" id="WIGO01000013">
    <property type="protein sequence ID" value="KAF6839361.1"/>
    <property type="molecule type" value="Genomic_DNA"/>
</dbReference>
<gene>
    <name evidence="3" type="ORF">CPLU01_01781</name>
</gene>
<reference evidence="3" key="1">
    <citation type="journal article" date="2020" name="Phytopathology">
        <title>Genome Sequence Resources of Colletotrichum truncatum, C. plurivorum, C. musicola, and C. sojae: Four Species Pathogenic to Soybean (Glycine max).</title>
        <authorList>
            <person name="Rogerio F."/>
            <person name="Boufleur T.R."/>
            <person name="Ciampi-Guillardi M."/>
            <person name="Sukno S.A."/>
            <person name="Thon M.R."/>
            <person name="Massola Junior N.S."/>
            <person name="Baroncelli R."/>
        </authorList>
    </citation>
    <scope>NUCLEOTIDE SEQUENCE</scope>
    <source>
        <strain evidence="3">LFN00145</strain>
    </source>
</reference>
<evidence type="ECO:0000313" key="3">
    <source>
        <dbReference type="EMBL" id="KAF6839361.1"/>
    </source>
</evidence>
<proteinExistence type="predicted"/>
<evidence type="ECO:0000256" key="1">
    <source>
        <dbReference type="SAM" id="SignalP"/>
    </source>
</evidence>
<feature type="signal peptide" evidence="1">
    <location>
        <begin position="1"/>
        <end position="22"/>
    </location>
</feature>
<protein>
    <recommendedName>
        <fullName evidence="2">Apple domain-containing protein</fullName>
    </recommendedName>
</protein>
<dbReference type="Proteomes" id="UP000654918">
    <property type="component" value="Unassembled WGS sequence"/>
</dbReference>
<comment type="caution">
    <text evidence="3">The sequence shown here is derived from an EMBL/GenBank/DDBJ whole genome shotgun (WGS) entry which is preliminary data.</text>
</comment>
<dbReference type="AlphaFoldDB" id="A0A8H6KY25"/>
<organism evidence="3 4">
    <name type="scientific">Colletotrichum plurivorum</name>
    <dbReference type="NCBI Taxonomy" id="2175906"/>
    <lineage>
        <taxon>Eukaryota</taxon>
        <taxon>Fungi</taxon>
        <taxon>Dikarya</taxon>
        <taxon>Ascomycota</taxon>
        <taxon>Pezizomycotina</taxon>
        <taxon>Sordariomycetes</taxon>
        <taxon>Hypocreomycetidae</taxon>
        <taxon>Glomerellales</taxon>
        <taxon>Glomerellaceae</taxon>
        <taxon>Colletotrichum</taxon>
        <taxon>Colletotrichum orchidearum species complex</taxon>
    </lineage>
</organism>
<keyword evidence="1" id="KW-0732">Signal</keyword>
<evidence type="ECO:0000313" key="4">
    <source>
        <dbReference type="Proteomes" id="UP000654918"/>
    </source>
</evidence>
<keyword evidence="4" id="KW-1185">Reference proteome</keyword>
<feature type="domain" description="Apple" evidence="2">
    <location>
        <begin position="33"/>
        <end position="114"/>
    </location>
</feature>
<name>A0A8H6KY25_9PEZI</name>
<accession>A0A8H6KY25</accession>
<dbReference type="PROSITE" id="PS50948">
    <property type="entry name" value="PAN"/>
    <property type="match status" value="1"/>
</dbReference>
<dbReference type="InterPro" id="IPR003609">
    <property type="entry name" value="Pan_app"/>
</dbReference>